<dbReference type="SUPFAM" id="SSF51735">
    <property type="entry name" value="NAD(P)-binding Rossmann-fold domains"/>
    <property type="match status" value="1"/>
</dbReference>
<dbReference type="GO" id="GO:0051287">
    <property type="term" value="F:NAD binding"/>
    <property type="evidence" value="ECO:0007669"/>
    <property type="project" value="InterPro"/>
</dbReference>
<proteinExistence type="predicted"/>
<keyword evidence="3" id="KW-1185">Reference proteome</keyword>
<reference evidence="2" key="2">
    <citation type="submission" date="2025-08" db="UniProtKB">
        <authorList>
            <consortium name="Ensembl"/>
        </authorList>
    </citation>
    <scope>IDENTIFICATION</scope>
    <source>
        <strain evidence="2">Guanapo</strain>
    </source>
</reference>
<dbReference type="AlphaFoldDB" id="A0A3P9PP19"/>
<dbReference type="InterPro" id="IPR036291">
    <property type="entry name" value="NAD(P)-bd_dom_sf"/>
</dbReference>
<feature type="domain" description="D-isomer specific 2-hydroxyacid dehydrogenase NAD-binding" evidence="1">
    <location>
        <begin position="4"/>
        <end position="54"/>
    </location>
</feature>
<protein>
    <recommendedName>
        <fullName evidence="1">D-isomer specific 2-hydroxyacid dehydrogenase NAD-binding domain-containing protein</fullName>
    </recommendedName>
</protein>
<dbReference type="Pfam" id="PF02826">
    <property type="entry name" value="2-Hacid_dh_C"/>
    <property type="match status" value="1"/>
</dbReference>
<dbReference type="InterPro" id="IPR006140">
    <property type="entry name" value="D-isomer_DH_NAD-bd"/>
</dbReference>
<sequence length="103" mass="11623">MPISSIFRNTSTSSLVVNQDALVKALMSGTIRAAALDGHPFLAFSNVLITPHIGTNICGTIRKMVHLFIYFSFTTHTPRFYYSHASRIKSLKHKLLNMKQDKR</sequence>
<dbReference type="STRING" id="8081.ENSPREP00000023632"/>
<evidence type="ECO:0000313" key="2">
    <source>
        <dbReference type="Ensembl" id="ENSPREP00000023632.1"/>
    </source>
</evidence>
<evidence type="ECO:0000313" key="3">
    <source>
        <dbReference type="Proteomes" id="UP000242638"/>
    </source>
</evidence>
<organism evidence="2 3">
    <name type="scientific">Poecilia reticulata</name>
    <name type="common">Guppy</name>
    <name type="synonym">Acanthophacelus reticulatus</name>
    <dbReference type="NCBI Taxonomy" id="8081"/>
    <lineage>
        <taxon>Eukaryota</taxon>
        <taxon>Metazoa</taxon>
        <taxon>Chordata</taxon>
        <taxon>Craniata</taxon>
        <taxon>Vertebrata</taxon>
        <taxon>Euteleostomi</taxon>
        <taxon>Actinopterygii</taxon>
        <taxon>Neopterygii</taxon>
        <taxon>Teleostei</taxon>
        <taxon>Neoteleostei</taxon>
        <taxon>Acanthomorphata</taxon>
        <taxon>Ovalentaria</taxon>
        <taxon>Atherinomorphae</taxon>
        <taxon>Cyprinodontiformes</taxon>
        <taxon>Poeciliidae</taxon>
        <taxon>Poeciliinae</taxon>
        <taxon>Poecilia</taxon>
    </lineage>
</organism>
<evidence type="ECO:0000259" key="1">
    <source>
        <dbReference type="Pfam" id="PF02826"/>
    </source>
</evidence>
<dbReference type="Gene3D" id="3.40.50.720">
    <property type="entry name" value="NAD(P)-binding Rossmann-like Domain"/>
    <property type="match status" value="1"/>
</dbReference>
<dbReference type="Ensembl" id="ENSPRET00000023872.1">
    <property type="protein sequence ID" value="ENSPREP00000023632.1"/>
    <property type="gene ID" value="ENSPREG00000015963.1"/>
</dbReference>
<name>A0A3P9PP19_POERE</name>
<dbReference type="Proteomes" id="UP000242638">
    <property type="component" value="Unassembled WGS sequence"/>
</dbReference>
<reference evidence="3" key="1">
    <citation type="submission" date="2013-11" db="EMBL/GenBank/DDBJ databases">
        <title>The genomic landscape of the Guanapo guppy.</title>
        <authorList>
            <person name="Kuenstner A."/>
            <person name="Dreyer C."/>
        </authorList>
    </citation>
    <scope>NUCLEOTIDE SEQUENCE</scope>
    <source>
        <strain evidence="3">Guanapo</strain>
    </source>
</reference>
<reference evidence="2" key="3">
    <citation type="submission" date="2025-09" db="UniProtKB">
        <authorList>
            <consortium name="Ensembl"/>
        </authorList>
    </citation>
    <scope>IDENTIFICATION</scope>
    <source>
        <strain evidence="2">Guanapo</strain>
    </source>
</reference>
<accession>A0A3P9PP19</accession>